<feature type="binding site" description="axial binding residue" evidence="5">
    <location>
        <position position="453"/>
    </location>
    <ligand>
        <name>heme</name>
        <dbReference type="ChEBI" id="CHEBI:30413"/>
    </ligand>
    <ligandPart>
        <name>Fe</name>
        <dbReference type="ChEBI" id="CHEBI:18248"/>
    </ligandPart>
</feature>
<reference evidence="7" key="2">
    <citation type="journal article" date="2023" name="IMA Fungus">
        <title>Comparative genomic study of the Penicillium genus elucidates a diverse pangenome and 15 lateral gene transfer events.</title>
        <authorList>
            <person name="Petersen C."/>
            <person name="Sorensen T."/>
            <person name="Nielsen M.R."/>
            <person name="Sondergaard T.E."/>
            <person name="Sorensen J.L."/>
            <person name="Fitzpatrick D.A."/>
            <person name="Frisvad J.C."/>
            <person name="Nielsen K.L."/>
        </authorList>
    </citation>
    <scope>NUCLEOTIDE SEQUENCE</scope>
    <source>
        <strain evidence="7">IBT 19713</strain>
    </source>
</reference>
<dbReference type="RefSeq" id="XP_058331483.1">
    <property type="nucleotide sequence ID" value="XM_058472480.1"/>
</dbReference>
<keyword evidence="8" id="KW-1185">Reference proteome</keyword>
<evidence type="ECO:0000313" key="7">
    <source>
        <dbReference type="EMBL" id="KAJ5238564.1"/>
    </source>
</evidence>
<keyword evidence="3" id="KW-0560">Oxidoreductase</keyword>
<dbReference type="OrthoDB" id="1055148at2759"/>
<protein>
    <submittedName>
        <fullName evidence="7">Cytochrome P450</fullName>
    </submittedName>
</protein>
<evidence type="ECO:0000313" key="8">
    <source>
        <dbReference type="Proteomes" id="UP001150941"/>
    </source>
</evidence>
<keyword evidence="6" id="KW-0472">Membrane</keyword>
<evidence type="ECO:0000256" key="1">
    <source>
        <dbReference type="ARBA" id="ARBA00010617"/>
    </source>
</evidence>
<dbReference type="Proteomes" id="UP001150941">
    <property type="component" value="Unassembled WGS sequence"/>
</dbReference>
<accession>A0A9W9P5Y8</accession>
<dbReference type="PANTHER" id="PTHR46300">
    <property type="entry name" value="P450, PUTATIVE (EUROFUNG)-RELATED-RELATED"/>
    <property type="match status" value="1"/>
</dbReference>
<dbReference type="PANTHER" id="PTHR46300:SF9">
    <property type="entry name" value="P450, PUTATIVE-RELATED"/>
    <property type="match status" value="1"/>
</dbReference>
<dbReference type="GO" id="GO:0043386">
    <property type="term" value="P:mycotoxin biosynthetic process"/>
    <property type="evidence" value="ECO:0007669"/>
    <property type="project" value="UniProtKB-ARBA"/>
</dbReference>
<evidence type="ECO:0000256" key="3">
    <source>
        <dbReference type="ARBA" id="ARBA00023002"/>
    </source>
</evidence>
<dbReference type="PRINTS" id="PR00463">
    <property type="entry name" value="EP450I"/>
</dbReference>
<keyword evidence="6" id="KW-0812">Transmembrane</keyword>
<proteinExistence type="inferred from homology"/>
<dbReference type="SUPFAM" id="SSF48264">
    <property type="entry name" value="Cytochrome P450"/>
    <property type="match status" value="1"/>
</dbReference>
<dbReference type="Pfam" id="PF00067">
    <property type="entry name" value="p450"/>
    <property type="match status" value="1"/>
</dbReference>
<dbReference type="InterPro" id="IPR050364">
    <property type="entry name" value="Cytochrome_P450_fung"/>
</dbReference>
<reference evidence="7" key="1">
    <citation type="submission" date="2022-11" db="EMBL/GenBank/DDBJ databases">
        <authorList>
            <person name="Petersen C."/>
        </authorList>
    </citation>
    <scope>NUCLEOTIDE SEQUENCE</scope>
    <source>
        <strain evidence="7">IBT 19713</strain>
    </source>
</reference>
<dbReference type="GO" id="GO:0020037">
    <property type="term" value="F:heme binding"/>
    <property type="evidence" value="ECO:0007669"/>
    <property type="project" value="InterPro"/>
</dbReference>
<gene>
    <name evidence="7" type="ORF">N7468_003183</name>
</gene>
<sequence length="526" mass="59353">MRFDSSDFTRHITLISASSILIGLLLLALLLCFYVDFSQISGIPEIPGGTFLAGHLYQLGNDHATTAERWAAQYEAPVFQVRLGRRRAIFINSFEDAREWLVKNQSATLDRPQFYTFHGVVSATSAATIGTSPWNERTKKQRRVVGSFTTGPSIQKLRQMLNQETFAMVSDLYQDSQNGVAAIMPHIYQKRLALNIMMMFCYGTRFSSISDPLLLQILSDASTIASFRSTNSNPQDFIPHLRYTCGGRTNTAVDVRQRRDSWLASMLDNVKSSLPLKRESKRCVAEMLLTDNQEGLTPLDVKTILGGLMSGGFETVFSTAIITIGLLSSPDGQATQHEAYKSIMATYSTPEEAFDKCIVEEKCDFVTSLVKEALRFYPPLKLLPARQTYKEFPYRGSQIPKGILVYVNAQAVNRDKSVYGEDADVFRPERWMDKSRNISPPYHFAYGAGSRMCTAVNFANRVLYSIFVRLIVAFEMYESKEYPVNTHYVDYKKDPTASNAIPADFKVRFSPRDKMVLKRCFETAQA</sequence>
<dbReference type="InterPro" id="IPR002401">
    <property type="entry name" value="Cyt_P450_E_grp-I"/>
</dbReference>
<dbReference type="EMBL" id="JAPQKS010000003">
    <property type="protein sequence ID" value="KAJ5238564.1"/>
    <property type="molecule type" value="Genomic_DNA"/>
</dbReference>
<name>A0A9W9P5Y8_9EURO</name>
<dbReference type="Gene3D" id="1.10.630.10">
    <property type="entry name" value="Cytochrome P450"/>
    <property type="match status" value="1"/>
</dbReference>
<keyword evidence="5" id="KW-0349">Heme</keyword>
<evidence type="ECO:0000256" key="4">
    <source>
        <dbReference type="ARBA" id="ARBA00023004"/>
    </source>
</evidence>
<comment type="caution">
    <text evidence="7">The sequence shown here is derived from an EMBL/GenBank/DDBJ whole genome shotgun (WGS) entry which is preliminary data.</text>
</comment>
<evidence type="ECO:0000256" key="2">
    <source>
        <dbReference type="ARBA" id="ARBA00022723"/>
    </source>
</evidence>
<dbReference type="AlphaFoldDB" id="A0A9W9P5Y8"/>
<keyword evidence="6" id="KW-1133">Transmembrane helix</keyword>
<dbReference type="InterPro" id="IPR001128">
    <property type="entry name" value="Cyt_P450"/>
</dbReference>
<comment type="similarity">
    <text evidence="1">Belongs to the cytochrome P450 family.</text>
</comment>
<dbReference type="GO" id="GO:0016705">
    <property type="term" value="F:oxidoreductase activity, acting on paired donors, with incorporation or reduction of molecular oxygen"/>
    <property type="evidence" value="ECO:0007669"/>
    <property type="project" value="InterPro"/>
</dbReference>
<evidence type="ECO:0000256" key="6">
    <source>
        <dbReference type="SAM" id="Phobius"/>
    </source>
</evidence>
<dbReference type="InterPro" id="IPR036396">
    <property type="entry name" value="Cyt_P450_sf"/>
</dbReference>
<keyword evidence="2 5" id="KW-0479">Metal-binding</keyword>
<dbReference type="GO" id="GO:0005506">
    <property type="term" value="F:iron ion binding"/>
    <property type="evidence" value="ECO:0007669"/>
    <property type="project" value="InterPro"/>
</dbReference>
<keyword evidence="4 5" id="KW-0408">Iron</keyword>
<feature type="transmembrane region" description="Helical" evidence="6">
    <location>
        <begin position="12"/>
        <end position="37"/>
    </location>
</feature>
<organism evidence="7 8">
    <name type="scientific">Penicillium chermesinum</name>
    <dbReference type="NCBI Taxonomy" id="63820"/>
    <lineage>
        <taxon>Eukaryota</taxon>
        <taxon>Fungi</taxon>
        <taxon>Dikarya</taxon>
        <taxon>Ascomycota</taxon>
        <taxon>Pezizomycotina</taxon>
        <taxon>Eurotiomycetes</taxon>
        <taxon>Eurotiomycetidae</taxon>
        <taxon>Eurotiales</taxon>
        <taxon>Aspergillaceae</taxon>
        <taxon>Penicillium</taxon>
    </lineage>
</organism>
<comment type="cofactor">
    <cofactor evidence="5">
        <name>heme</name>
        <dbReference type="ChEBI" id="CHEBI:30413"/>
    </cofactor>
</comment>
<evidence type="ECO:0000256" key="5">
    <source>
        <dbReference type="PIRSR" id="PIRSR602401-1"/>
    </source>
</evidence>
<dbReference type="GO" id="GO:0004497">
    <property type="term" value="F:monooxygenase activity"/>
    <property type="evidence" value="ECO:0007669"/>
    <property type="project" value="InterPro"/>
</dbReference>
<dbReference type="GeneID" id="83199783"/>